<evidence type="ECO:0000313" key="3">
    <source>
        <dbReference type="Proteomes" id="UP001501710"/>
    </source>
</evidence>
<evidence type="ECO:0000256" key="1">
    <source>
        <dbReference type="SAM" id="MobiDB-lite"/>
    </source>
</evidence>
<dbReference type="Proteomes" id="UP001501710">
    <property type="component" value="Unassembled WGS sequence"/>
</dbReference>
<evidence type="ECO:0000313" key="2">
    <source>
        <dbReference type="EMBL" id="GAA4234566.1"/>
    </source>
</evidence>
<organism evidence="2 3">
    <name type="scientific">Actinomadura meridiana</name>
    <dbReference type="NCBI Taxonomy" id="559626"/>
    <lineage>
        <taxon>Bacteria</taxon>
        <taxon>Bacillati</taxon>
        <taxon>Actinomycetota</taxon>
        <taxon>Actinomycetes</taxon>
        <taxon>Streptosporangiales</taxon>
        <taxon>Thermomonosporaceae</taxon>
        <taxon>Actinomadura</taxon>
    </lineage>
</organism>
<keyword evidence="3" id="KW-1185">Reference proteome</keyword>
<gene>
    <name evidence="2" type="ORF">GCM10022254_39690</name>
</gene>
<sequence>MARDGASDHIPLAILSDRGSSAVLSEVGQDEPSATRPGKGGGLVFPEIKERRQKIVSVAPELVALLKVQWSGSVRTGVGRGPVGGHGVVFT</sequence>
<feature type="region of interest" description="Disordered" evidence="1">
    <location>
        <begin position="25"/>
        <end position="44"/>
    </location>
</feature>
<name>A0ABP8C6I3_9ACTN</name>
<comment type="caution">
    <text evidence="2">The sequence shown here is derived from an EMBL/GenBank/DDBJ whole genome shotgun (WGS) entry which is preliminary data.</text>
</comment>
<accession>A0ABP8C6I3</accession>
<reference evidence="3" key="1">
    <citation type="journal article" date="2019" name="Int. J. Syst. Evol. Microbiol.">
        <title>The Global Catalogue of Microorganisms (GCM) 10K type strain sequencing project: providing services to taxonomists for standard genome sequencing and annotation.</title>
        <authorList>
            <consortium name="The Broad Institute Genomics Platform"/>
            <consortium name="The Broad Institute Genome Sequencing Center for Infectious Disease"/>
            <person name="Wu L."/>
            <person name="Ma J."/>
        </authorList>
    </citation>
    <scope>NUCLEOTIDE SEQUENCE [LARGE SCALE GENOMIC DNA]</scope>
    <source>
        <strain evidence="3">JCM 17440</strain>
    </source>
</reference>
<proteinExistence type="predicted"/>
<dbReference type="EMBL" id="BAABAS010000011">
    <property type="protein sequence ID" value="GAA4234566.1"/>
    <property type="molecule type" value="Genomic_DNA"/>
</dbReference>
<protein>
    <submittedName>
        <fullName evidence="2">Uncharacterized protein</fullName>
    </submittedName>
</protein>